<dbReference type="AlphaFoldDB" id="A0A191ZZM0"/>
<protein>
    <submittedName>
        <fullName evidence="1">Uncharacterized protein</fullName>
    </submittedName>
</protein>
<sequence length="91" mass="10553">MQQPTPRDNYQDDEPAMTTYVARRGKSVANEKRPISGGYEWAMYRRDQTRGYCFIAVQFTQADLSDVPRPVLAARIRDARTQIRAWRNASN</sequence>
<organism evidence="1 2">
    <name type="scientific">Ralstonia insidiosa</name>
    <dbReference type="NCBI Taxonomy" id="190721"/>
    <lineage>
        <taxon>Bacteria</taxon>
        <taxon>Pseudomonadati</taxon>
        <taxon>Pseudomonadota</taxon>
        <taxon>Betaproteobacteria</taxon>
        <taxon>Burkholderiales</taxon>
        <taxon>Burkholderiaceae</taxon>
        <taxon>Ralstonia</taxon>
    </lineage>
</organism>
<evidence type="ECO:0000313" key="2">
    <source>
        <dbReference type="Proteomes" id="UP000078572"/>
    </source>
</evidence>
<dbReference type="RefSeq" id="WP_064804976.1">
    <property type="nucleotide sequence ID" value="NZ_CP016022.1"/>
</dbReference>
<dbReference type="EMBL" id="CP016022">
    <property type="protein sequence ID" value="ANJ73533.1"/>
    <property type="molecule type" value="Genomic_DNA"/>
</dbReference>
<accession>A0A191ZZM0</accession>
<keyword evidence="2" id="KW-1185">Reference proteome</keyword>
<dbReference type="Proteomes" id="UP000078572">
    <property type="component" value="Chromosome 1"/>
</dbReference>
<reference evidence="2" key="1">
    <citation type="submission" date="2016-06" db="EMBL/GenBank/DDBJ databases">
        <authorList>
            <person name="Xu Y."/>
            <person name="Nagy A."/>
            <person name="Yan X."/>
            <person name="Kim S.W."/>
            <person name="Haley B."/>
            <person name="Liu N.T."/>
            <person name="Nou X."/>
        </authorList>
    </citation>
    <scope>NUCLEOTIDE SEQUENCE [LARGE SCALE GENOMIC DNA]</scope>
    <source>
        <strain evidence="2">ATCC 49129</strain>
    </source>
</reference>
<evidence type="ECO:0000313" key="1">
    <source>
        <dbReference type="EMBL" id="ANJ73533.1"/>
    </source>
</evidence>
<dbReference type="GeneID" id="61527156"/>
<proteinExistence type="predicted"/>
<gene>
    <name evidence="1" type="ORF">A9Y76_14130</name>
</gene>
<name>A0A191ZZM0_9RALS</name>